<evidence type="ECO:0000256" key="1">
    <source>
        <dbReference type="ARBA" id="ARBA00010690"/>
    </source>
</evidence>
<dbReference type="EMBL" id="QRDL01000008">
    <property type="protein sequence ID" value="RED00354.1"/>
    <property type="molecule type" value="Genomic_DNA"/>
</dbReference>
<keyword evidence="3" id="KW-0653">Protein transport</keyword>
<dbReference type="GO" id="GO:0005886">
    <property type="term" value="C:plasma membrane"/>
    <property type="evidence" value="ECO:0007669"/>
    <property type="project" value="TreeGrafter"/>
</dbReference>
<dbReference type="AlphaFoldDB" id="A0A3D9EB00"/>
<feature type="transmembrane region" description="Helical" evidence="6">
    <location>
        <begin position="182"/>
        <end position="209"/>
    </location>
</feature>
<evidence type="ECO:0000256" key="6">
    <source>
        <dbReference type="SAM" id="Phobius"/>
    </source>
</evidence>
<accession>A0A3D9EB00</accession>
<keyword evidence="6" id="KW-0812">Transmembrane</keyword>
<evidence type="ECO:0000313" key="8">
    <source>
        <dbReference type="Proteomes" id="UP000256988"/>
    </source>
</evidence>
<dbReference type="GO" id="GO:0009306">
    <property type="term" value="P:protein secretion"/>
    <property type="evidence" value="ECO:0007669"/>
    <property type="project" value="InterPro"/>
</dbReference>
<keyword evidence="3" id="KW-1006">Bacterial flagellum protein export</keyword>
<sequence length="349" mass="38360">MADTSEEKSQPASDRKLREGRRKGQTARSQDMVSAVVLLSASLALLMLVPRFVGRLRAFFEQVADLYVQPFAEVAPRLLGDAQRLILQGCLPLFALVVVTVILTNWLITRGPVFSLEPLKPQFSRINPVEGLKRLFALRNLVEFLKGLVKVGVLSLAFYVVGRLGLQALLESSRCGLGCVDATFIAVLKPLAITLIIVYLALGLADILLQRWLFRRDQRMTRSEQKRERKDLEGDPAIRQERQRLRRETQTLTSRRTGLVAATLVLEGAGGEVVGLRYRRGETPVPVVVCSAQGEGAQALRQQARAAALPIAAVGDLAARITRRSVPGEPIPEATFQEVADLLVQAGLI</sequence>
<evidence type="ECO:0000256" key="5">
    <source>
        <dbReference type="SAM" id="MobiDB-lite"/>
    </source>
</evidence>
<comment type="function">
    <text evidence="4">Required for formation of the rod structure in the basal body of the flagellar apparatus. Together with FliI and FliH, may constitute the export apparatus of flagellin.</text>
</comment>
<keyword evidence="6" id="KW-0472">Membrane</keyword>
<comment type="similarity">
    <text evidence="1">Belongs to the type III secretion exporter family.</text>
</comment>
<dbReference type="InterPro" id="IPR006135">
    <property type="entry name" value="T3SS_substrate_exporter"/>
</dbReference>
<evidence type="ECO:0000256" key="3">
    <source>
        <dbReference type="ARBA" id="ARBA00023225"/>
    </source>
</evidence>
<dbReference type="PRINTS" id="PR00950">
    <property type="entry name" value="TYPE3IMSPROT"/>
</dbReference>
<dbReference type="PANTHER" id="PTHR30531">
    <property type="entry name" value="FLAGELLAR BIOSYNTHETIC PROTEIN FLHB"/>
    <property type="match status" value="1"/>
</dbReference>
<dbReference type="Proteomes" id="UP000256988">
    <property type="component" value="Unassembled WGS sequence"/>
</dbReference>
<keyword evidence="3" id="KW-0813">Transport</keyword>
<organism evidence="7 8">
    <name type="scientific">Ectopseudomonas oleovorans</name>
    <name type="common">Pseudomonas oleovorans</name>
    <dbReference type="NCBI Taxonomy" id="301"/>
    <lineage>
        <taxon>Bacteria</taxon>
        <taxon>Pseudomonadati</taxon>
        <taxon>Pseudomonadota</taxon>
        <taxon>Gammaproteobacteria</taxon>
        <taxon>Pseudomonadales</taxon>
        <taxon>Pseudomonadaceae</taxon>
        <taxon>Ectopseudomonas</taxon>
    </lineage>
</organism>
<feature type="transmembrane region" description="Helical" evidence="6">
    <location>
        <begin position="144"/>
        <end position="162"/>
    </location>
</feature>
<reference evidence="7 8" key="1">
    <citation type="submission" date="2018-07" db="EMBL/GenBank/DDBJ databases">
        <title>Genome sequencing of rice bacterial endophytes.</title>
        <authorList>
            <person name="Venturi V."/>
        </authorList>
    </citation>
    <scope>NUCLEOTIDE SEQUENCE [LARGE SCALE GENOMIC DNA]</scope>
    <source>
        <strain evidence="7 8">AG1002</strain>
    </source>
</reference>
<feature type="region of interest" description="Disordered" evidence="5">
    <location>
        <begin position="1"/>
        <end position="26"/>
    </location>
</feature>
<feature type="transmembrane region" description="Helical" evidence="6">
    <location>
        <begin position="85"/>
        <end position="108"/>
    </location>
</feature>
<gene>
    <name evidence="7" type="ORF">DFO60_4508</name>
</gene>
<dbReference type="Pfam" id="PF01312">
    <property type="entry name" value="Bac_export_2"/>
    <property type="match status" value="1"/>
</dbReference>
<evidence type="ECO:0000313" key="7">
    <source>
        <dbReference type="EMBL" id="RED00354.1"/>
    </source>
</evidence>
<evidence type="ECO:0000256" key="2">
    <source>
        <dbReference type="ARBA" id="ARBA00021622"/>
    </source>
</evidence>
<dbReference type="PANTHER" id="PTHR30531:SF12">
    <property type="entry name" value="FLAGELLAR BIOSYNTHETIC PROTEIN FLHB"/>
    <property type="match status" value="1"/>
</dbReference>
<feature type="compositionally biased region" description="Basic and acidic residues" evidence="5">
    <location>
        <begin position="1"/>
        <end position="17"/>
    </location>
</feature>
<dbReference type="Gene3D" id="3.40.1690.10">
    <property type="entry name" value="secretion proteins EscU"/>
    <property type="match status" value="1"/>
</dbReference>
<dbReference type="RefSeq" id="WP_115946919.1">
    <property type="nucleotide sequence ID" value="NZ_QRDL01000008.1"/>
</dbReference>
<comment type="caution">
    <text evidence="7">The sequence shown here is derived from an EMBL/GenBank/DDBJ whole genome shotgun (WGS) entry which is preliminary data.</text>
</comment>
<keyword evidence="6" id="KW-1133">Transmembrane helix</keyword>
<dbReference type="SUPFAM" id="SSF160544">
    <property type="entry name" value="EscU C-terminal domain-like"/>
    <property type="match status" value="1"/>
</dbReference>
<evidence type="ECO:0000256" key="4">
    <source>
        <dbReference type="ARBA" id="ARBA00025078"/>
    </source>
</evidence>
<name>A0A3D9EB00_ECTOL</name>
<proteinExistence type="inferred from homology"/>
<dbReference type="InterPro" id="IPR029025">
    <property type="entry name" value="T3SS_substrate_exporter_C"/>
</dbReference>
<protein>
    <recommendedName>
        <fullName evidence="2">Flagellar biosynthetic protein FlhB</fullName>
    </recommendedName>
</protein>
<feature type="transmembrane region" description="Helical" evidence="6">
    <location>
        <begin position="32"/>
        <end position="53"/>
    </location>
</feature>